<dbReference type="GO" id="GO:0016020">
    <property type="term" value="C:membrane"/>
    <property type="evidence" value="ECO:0007669"/>
    <property type="project" value="UniProtKB-SubCell"/>
</dbReference>
<gene>
    <name evidence="18" type="ORF">Adt_08005</name>
</gene>
<evidence type="ECO:0000259" key="17">
    <source>
        <dbReference type="PROSITE" id="PS50089"/>
    </source>
</evidence>
<feature type="domain" description="RING-type" evidence="17">
    <location>
        <begin position="111"/>
        <end position="153"/>
    </location>
</feature>
<evidence type="ECO:0000313" key="19">
    <source>
        <dbReference type="Proteomes" id="UP001604336"/>
    </source>
</evidence>
<dbReference type="GO" id="GO:0061630">
    <property type="term" value="F:ubiquitin protein ligase activity"/>
    <property type="evidence" value="ECO:0007669"/>
    <property type="project" value="UniProtKB-EC"/>
</dbReference>
<dbReference type="EC" id="2.3.2.27" evidence="4"/>
<keyword evidence="6 16" id="KW-0812">Transmembrane</keyword>
<evidence type="ECO:0000256" key="11">
    <source>
        <dbReference type="ARBA" id="ARBA00022989"/>
    </source>
</evidence>
<evidence type="ECO:0000256" key="9">
    <source>
        <dbReference type="ARBA" id="ARBA00022786"/>
    </source>
</evidence>
<keyword evidence="5" id="KW-0808">Transferase</keyword>
<name>A0ABD1VBD6_9LAMI</name>
<dbReference type="InterPro" id="IPR013083">
    <property type="entry name" value="Znf_RING/FYVE/PHD"/>
</dbReference>
<keyword evidence="9" id="KW-0833">Ubl conjugation pathway</keyword>
<dbReference type="Gene3D" id="3.30.40.10">
    <property type="entry name" value="Zinc/RING finger domain, C3HC4 (zinc finger)"/>
    <property type="match status" value="1"/>
</dbReference>
<dbReference type="GO" id="GO:0008270">
    <property type="term" value="F:zinc ion binding"/>
    <property type="evidence" value="ECO:0007669"/>
    <property type="project" value="UniProtKB-KW"/>
</dbReference>
<keyword evidence="7" id="KW-0479">Metal-binding</keyword>
<keyword evidence="12 16" id="KW-0472">Membrane</keyword>
<comment type="subcellular location">
    <subcellularLocation>
        <location evidence="2">Membrane</location>
        <topology evidence="2">Single-pass membrane protein</topology>
    </subcellularLocation>
</comment>
<keyword evidence="10" id="KW-0862">Zinc</keyword>
<dbReference type="SMART" id="SM00184">
    <property type="entry name" value="RING"/>
    <property type="match status" value="1"/>
</dbReference>
<dbReference type="EMBL" id="JBFOLK010000002">
    <property type="protein sequence ID" value="KAL2534654.1"/>
    <property type="molecule type" value="Genomic_DNA"/>
</dbReference>
<proteinExistence type="inferred from homology"/>
<feature type="region of interest" description="Disordered" evidence="15">
    <location>
        <begin position="241"/>
        <end position="261"/>
    </location>
</feature>
<dbReference type="FunFam" id="3.30.40.10:FF:000475">
    <property type="entry name" value="RING-H2 finger protein ATL3"/>
    <property type="match status" value="1"/>
</dbReference>
<keyword evidence="19" id="KW-1185">Reference proteome</keyword>
<evidence type="ECO:0000313" key="18">
    <source>
        <dbReference type="EMBL" id="KAL2534654.1"/>
    </source>
</evidence>
<dbReference type="PANTHER" id="PTHR45768">
    <property type="entry name" value="E3 UBIQUITIN-PROTEIN LIGASE RNF13-LIKE"/>
    <property type="match status" value="1"/>
</dbReference>
<evidence type="ECO:0000256" key="7">
    <source>
        <dbReference type="ARBA" id="ARBA00022723"/>
    </source>
</evidence>
<keyword evidence="8 14" id="KW-0863">Zinc-finger</keyword>
<comment type="similarity">
    <text evidence="13">Belongs to the RING-type zinc finger family. ATL subfamily.</text>
</comment>
<evidence type="ECO:0000256" key="5">
    <source>
        <dbReference type="ARBA" id="ARBA00022679"/>
    </source>
</evidence>
<dbReference type="PANTHER" id="PTHR45768:SF34">
    <property type="entry name" value="RING-H2 FINGER PROTEIN ATL64"/>
    <property type="match status" value="1"/>
</dbReference>
<dbReference type="InterPro" id="IPR001841">
    <property type="entry name" value="Znf_RING"/>
</dbReference>
<comment type="catalytic activity">
    <reaction evidence="1">
        <text>S-ubiquitinyl-[E2 ubiquitin-conjugating enzyme]-L-cysteine + [acceptor protein]-L-lysine = [E2 ubiquitin-conjugating enzyme]-L-cysteine + N(6)-ubiquitinyl-[acceptor protein]-L-lysine.</text>
        <dbReference type="EC" id="2.3.2.27"/>
    </reaction>
</comment>
<evidence type="ECO:0000256" key="15">
    <source>
        <dbReference type="SAM" id="MobiDB-lite"/>
    </source>
</evidence>
<dbReference type="Proteomes" id="UP001604336">
    <property type="component" value="Unassembled WGS sequence"/>
</dbReference>
<evidence type="ECO:0000256" key="4">
    <source>
        <dbReference type="ARBA" id="ARBA00012483"/>
    </source>
</evidence>
<evidence type="ECO:0000256" key="12">
    <source>
        <dbReference type="ARBA" id="ARBA00023136"/>
    </source>
</evidence>
<keyword evidence="11 16" id="KW-1133">Transmembrane helix</keyword>
<evidence type="ECO:0000256" key="13">
    <source>
        <dbReference type="ARBA" id="ARBA00024209"/>
    </source>
</evidence>
<dbReference type="CDD" id="cd16461">
    <property type="entry name" value="RING-H2_EL5-like"/>
    <property type="match status" value="1"/>
</dbReference>
<evidence type="ECO:0000256" key="3">
    <source>
        <dbReference type="ARBA" id="ARBA00004906"/>
    </source>
</evidence>
<evidence type="ECO:0000256" key="16">
    <source>
        <dbReference type="SAM" id="Phobius"/>
    </source>
</evidence>
<comment type="pathway">
    <text evidence="3">Protein modification; protein ubiquitination.</text>
</comment>
<dbReference type="PROSITE" id="PS50089">
    <property type="entry name" value="ZF_RING_2"/>
    <property type="match status" value="1"/>
</dbReference>
<comment type="caution">
    <text evidence="18">The sequence shown here is derived from an EMBL/GenBank/DDBJ whole genome shotgun (WGS) entry which is preliminary data.</text>
</comment>
<protein>
    <recommendedName>
        <fullName evidence="4">RING-type E3 ubiquitin transferase</fullName>
        <ecNumber evidence="4">2.3.2.27</ecNumber>
    </recommendedName>
</protein>
<dbReference type="SUPFAM" id="SSF57850">
    <property type="entry name" value="RING/U-box"/>
    <property type="match status" value="1"/>
</dbReference>
<organism evidence="18 19">
    <name type="scientific">Abeliophyllum distichum</name>
    <dbReference type="NCBI Taxonomy" id="126358"/>
    <lineage>
        <taxon>Eukaryota</taxon>
        <taxon>Viridiplantae</taxon>
        <taxon>Streptophyta</taxon>
        <taxon>Embryophyta</taxon>
        <taxon>Tracheophyta</taxon>
        <taxon>Spermatophyta</taxon>
        <taxon>Magnoliopsida</taxon>
        <taxon>eudicotyledons</taxon>
        <taxon>Gunneridae</taxon>
        <taxon>Pentapetalae</taxon>
        <taxon>asterids</taxon>
        <taxon>lamiids</taxon>
        <taxon>Lamiales</taxon>
        <taxon>Oleaceae</taxon>
        <taxon>Forsythieae</taxon>
        <taxon>Abeliophyllum</taxon>
    </lineage>
</organism>
<evidence type="ECO:0000256" key="1">
    <source>
        <dbReference type="ARBA" id="ARBA00000900"/>
    </source>
</evidence>
<sequence length="283" mass="31728">MSNSIDPESQMVATPEKDYALSGKIMLSAIIILFAVVIFMAVLHLYARWYLLRLRRRQLQRRRHNRRTHIVFYVDNHHPNSAVDHGLEAEVLNSLPLFAYSSKTHTEVLECAVCLSEFEENETGRFLPKCSHSFHIECIDMWFRSHSTCPLCRSSVEPVTEPEKNRAEIAVNVDEPGSSSGNNTESLGARRKGLDMVGVRIEVPRRNEFDRELRLSSPASQGFKSPGARLLSLRRLLSMNKKSPIGTPGGSGTSCGPVGATELDLENGRVDFTQESTPVHTPR</sequence>
<evidence type="ECO:0000256" key="2">
    <source>
        <dbReference type="ARBA" id="ARBA00004167"/>
    </source>
</evidence>
<reference evidence="19" key="1">
    <citation type="submission" date="2024-07" db="EMBL/GenBank/DDBJ databases">
        <title>Two chromosome-level genome assemblies of Korean endemic species Abeliophyllum distichum and Forsythia ovata (Oleaceae).</title>
        <authorList>
            <person name="Jang H."/>
        </authorList>
    </citation>
    <scope>NUCLEOTIDE SEQUENCE [LARGE SCALE GENOMIC DNA]</scope>
</reference>
<dbReference type="AlphaFoldDB" id="A0ABD1VBD6"/>
<evidence type="ECO:0000256" key="8">
    <source>
        <dbReference type="ARBA" id="ARBA00022771"/>
    </source>
</evidence>
<dbReference type="Pfam" id="PF13639">
    <property type="entry name" value="zf-RING_2"/>
    <property type="match status" value="1"/>
</dbReference>
<evidence type="ECO:0000256" key="6">
    <source>
        <dbReference type="ARBA" id="ARBA00022692"/>
    </source>
</evidence>
<evidence type="ECO:0000256" key="10">
    <source>
        <dbReference type="ARBA" id="ARBA00022833"/>
    </source>
</evidence>
<feature type="transmembrane region" description="Helical" evidence="16">
    <location>
        <begin position="25"/>
        <end position="47"/>
    </location>
</feature>
<accession>A0ABD1VBD6</accession>
<evidence type="ECO:0000256" key="14">
    <source>
        <dbReference type="PROSITE-ProRule" id="PRU00175"/>
    </source>
</evidence>